<organism evidence="2 3">
    <name type="scientific">Streptomyces morookaense</name>
    <name type="common">Streptoverticillium morookaense</name>
    <dbReference type="NCBI Taxonomy" id="1970"/>
    <lineage>
        <taxon>Bacteria</taxon>
        <taxon>Bacillati</taxon>
        <taxon>Actinomycetota</taxon>
        <taxon>Actinomycetes</taxon>
        <taxon>Kitasatosporales</taxon>
        <taxon>Streptomycetaceae</taxon>
        <taxon>Streptomyces</taxon>
    </lineage>
</organism>
<feature type="compositionally biased region" description="Pro residues" evidence="1">
    <location>
        <begin position="84"/>
        <end position="94"/>
    </location>
</feature>
<sequence>MRIQLTWPNAADTCLTLTIPLPDVTTGSSRPALRRIVGYAGPVLAAAADAAGAGLLARLALPLAVHFVEQALDSPVRDPHGGPARPPVPVGAPA</sequence>
<protein>
    <submittedName>
        <fullName evidence="2">Uncharacterized protein</fullName>
    </submittedName>
</protein>
<evidence type="ECO:0000313" key="3">
    <source>
        <dbReference type="Proteomes" id="UP000587462"/>
    </source>
</evidence>
<evidence type="ECO:0000256" key="1">
    <source>
        <dbReference type="SAM" id="MobiDB-lite"/>
    </source>
</evidence>
<keyword evidence="3" id="KW-1185">Reference proteome</keyword>
<dbReference type="Proteomes" id="UP000587462">
    <property type="component" value="Unassembled WGS sequence"/>
</dbReference>
<dbReference type="EMBL" id="JABBXF010000058">
    <property type="protein sequence ID" value="NVK80604.1"/>
    <property type="molecule type" value="Genomic_DNA"/>
</dbReference>
<dbReference type="RefSeq" id="WP_171084627.1">
    <property type="nucleotide sequence ID" value="NZ_BNBU01000017.1"/>
</dbReference>
<name>A0A7Y7B848_STRMO</name>
<accession>A0A7Y7B848</accession>
<reference evidence="2 3" key="1">
    <citation type="submission" date="2020-04" db="EMBL/GenBank/DDBJ databases">
        <title>Draft Genome Sequence of Streptomyces morookaense DSM 40503, an 8-azaguanine-producing strain.</title>
        <authorList>
            <person name="Qi J."/>
            <person name="Gao J.-M."/>
        </authorList>
    </citation>
    <scope>NUCLEOTIDE SEQUENCE [LARGE SCALE GENOMIC DNA]</scope>
    <source>
        <strain evidence="2 3">DSM 40503</strain>
    </source>
</reference>
<comment type="caution">
    <text evidence="2">The sequence shown here is derived from an EMBL/GenBank/DDBJ whole genome shotgun (WGS) entry which is preliminary data.</text>
</comment>
<feature type="region of interest" description="Disordered" evidence="1">
    <location>
        <begin position="74"/>
        <end position="94"/>
    </location>
</feature>
<dbReference type="AlphaFoldDB" id="A0A7Y7B848"/>
<gene>
    <name evidence="2" type="ORF">HG542_23510</name>
</gene>
<proteinExistence type="predicted"/>
<evidence type="ECO:0000313" key="2">
    <source>
        <dbReference type="EMBL" id="NVK80604.1"/>
    </source>
</evidence>